<dbReference type="InterPro" id="IPR029058">
    <property type="entry name" value="AB_hydrolase_fold"/>
</dbReference>
<dbReference type="InterPro" id="IPR000873">
    <property type="entry name" value="AMP-dep_synth/lig_dom"/>
</dbReference>
<dbReference type="CDD" id="cd12117">
    <property type="entry name" value="A_NRPS_Srf_like"/>
    <property type="match status" value="1"/>
</dbReference>
<dbReference type="Gene3D" id="3.30.559.10">
    <property type="entry name" value="Chloramphenicol acetyltransferase-like domain"/>
    <property type="match status" value="3"/>
</dbReference>
<dbReference type="Gene3D" id="1.10.1200.10">
    <property type="entry name" value="ACP-like"/>
    <property type="match status" value="3"/>
</dbReference>
<keyword evidence="2" id="KW-0596">Phosphopantetheine</keyword>
<evidence type="ECO:0000313" key="7">
    <source>
        <dbReference type="Proteomes" id="UP001595690"/>
    </source>
</evidence>
<dbReference type="SUPFAM" id="SSF52777">
    <property type="entry name" value="CoA-dependent acyltransferases"/>
    <property type="match status" value="6"/>
</dbReference>
<dbReference type="PANTHER" id="PTHR45527">
    <property type="entry name" value="NONRIBOSOMAL PEPTIDE SYNTHETASE"/>
    <property type="match status" value="1"/>
</dbReference>
<dbReference type="Gene3D" id="3.30.300.30">
    <property type="match status" value="3"/>
</dbReference>
<dbReference type="NCBIfam" id="NF003417">
    <property type="entry name" value="PRK04813.1"/>
    <property type="match status" value="4"/>
</dbReference>
<evidence type="ECO:0000313" key="6">
    <source>
        <dbReference type="EMBL" id="MFC3890928.1"/>
    </source>
</evidence>
<dbReference type="CDD" id="cd05930">
    <property type="entry name" value="A_NRPS"/>
    <property type="match status" value="1"/>
</dbReference>
<dbReference type="InterPro" id="IPR025110">
    <property type="entry name" value="AMP-bd_C"/>
</dbReference>
<dbReference type="Gene3D" id="2.30.38.10">
    <property type="entry name" value="Luciferase, Domain 3"/>
    <property type="match status" value="3"/>
</dbReference>
<accession>A0ABV8BKS2</accession>
<dbReference type="InterPro" id="IPR010071">
    <property type="entry name" value="AA_adenyl_dom"/>
</dbReference>
<dbReference type="Pfam" id="PF00668">
    <property type="entry name" value="Condensation"/>
    <property type="match status" value="3"/>
</dbReference>
<dbReference type="Pfam" id="PF00975">
    <property type="entry name" value="Thioesterase"/>
    <property type="match status" value="1"/>
</dbReference>
<dbReference type="InterPro" id="IPR020806">
    <property type="entry name" value="PKS_PP-bd"/>
</dbReference>
<dbReference type="EMBL" id="JBHRZI010000008">
    <property type="protein sequence ID" value="MFC3890928.1"/>
    <property type="molecule type" value="Genomic_DNA"/>
</dbReference>
<keyword evidence="7" id="KW-1185">Reference proteome</keyword>
<dbReference type="PROSITE" id="PS00012">
    <property type="entry name" value="PHOSPHOPANTETHEINE"/>
    <property type="match status" value="2"/>
</dbReference>
<proteinExistence type="predicted"/>
<evidence type="ECO:0000259" key="5">
    <source>
        <dbReference type="PROSITE" id="PS50075"/>
    </source>
</evidence>
<feature type="domain" description="Carrier" evidence="5">
    <location>
        <begin position="966"/>
        <end position="1041"/>
    </location>
</feature>
<dbReference type="Pfam" id="PF00501">
    <property type="entry name" value="AMP-binding"/>
    <property type="match status" value="3"/>
</dbReference>
<dbReference type="SUPFAM" id="SSF47336">
    <property type="entry name" value="ACP-like"/>
    <property type="match status" value="2"/>
</dbReference>
<dbReference type="InterPro" id="IPR020845">
    <property type="entry name" value="AMP-binding_CS"/>
</dbReference>
<dbReference type="InterPro" id="IPR009081">
    <property type="entry name" value="PP-bd_ACP"/>
</dbReference>
<dbReference type="InterPro" id="IPR020802">
    <property type="entry name" value="TesA-like"/>
</dbReference>
<evidence type="ECO:0000256" key="3">
    <source>
        <dbReference type="ARBA" id="ARBA00022553"/>
    </source>
</evidence>
<dbReference type="SMART" id="SM00824">
    <property type="entry name" value="PKS_TE"/>
    <property type="match status" value="1"/>
</dbReference>
<dbReference type="PANTHER" id="PTHR45527:SF1">
    <property type="entry name" value="FATTY ACID SYNTHASE"/>
    <property type="match status" value="1"/>
</dbReference>
<dbReference type="InterPro" id="IPR006162">
    <property type="entry name" value="Ppantetheine_attach_site"/>
</dbReference>
<organism evidence="6 7">
    <name type="scientific">Lentzea rhizosphaerae</name>
    <dbReference type="NCBI Taxonomy" id="2041025"/>
    <lineage>
        <taxon>Bacteria</taxon>
        <taxon>Bacillati</taxon>
        <taxon>Actinomycetota</taxon>
        <taxon>Actinomycetes</taxon>
        <taxon>Pseudonocardiales</taxon>
        <taxon>Pseudonocardiaceae</taxon>
        <taxon>Lentzea</taxon>
    </lineage>
</organism>
<evidence type="ECO:0000256" key="4">
    <source>
        <dbReference type="SAM" id="MobiDB-lite"/>
    </source>
</evidence>
<sequence length="3422" mass="369418">MIPLSSAQQQLWFLHRLEGPSPTYNLPVRLRFDGPLDDVALCAAVGDVVTRHEVLRTVFPELDGLPHQRVLPQDEVGPLVVRETVAAAELDDRIAVVSRQPFDLTDDLPLRGWLFSTGETSHVLLLVLHHIAADGSSLAPLIDDLCTAYEARRTATKPNWRPLPAQYADHARRQHDRLGTADAPTELAAAQLAFWEQELAGLPDEVALPTDRPRRDAPTYHGSAVRFPIETRVQRELVSIARQARATLSMVLQAAVAVVLTKVGAGTDVPLGTAVAGRGDGSADALVGLFANTVVLRTSTEGNLPFLSLVERVRDTALSAYAHQDVPFSHVVEVVNPPRLPGRNPLFQIGFGVEETNTSTRELPGLVVSVDEVVTHTSKFDLHFGFTRTPGPDAVQIGGLLTYSTDLFDRHTAEMLAERLLLVLAAVTADPLVRVDSVNVLTETERHTTLVEWNDTARPARRAAASIPEAFRDQARKAPDAVAISGAGEPVTYRELDERSDRLASHLTGLGVGAESAVALCLDRSAELVVATLAVLKAGGVCVPLHDAHPLDRLQRAVEDAGVSVLIADERGRARGVPEVEHVVAVDEESAVAQERPDAEPDRDQLAFVMFTSGSTGTPKGVAVTHRDVLSLVDDDLFADGRHDTVLMLAPHAFDVSFYELWVPLLNGGRVVLAPPGELDVETLERLITGEAVTAVHLTAGLFRVVGEESPEIFAPVRVVMTGGDVVSPVALRQVRDACPDVVMRVMYGPTETTLFATSFEVGQEIRPGSTPIGRPLDGMRAYVLDHGLAPVPPGTTGELYLAGAGVARGYLGRPGLTAERFVADPFGPPGTRLYRTGDLARWSPGGDLEFLGRADDQVKIRGFRVEPGEVEAVLAEHEDVAQAVVVARRQPGAGIALAAYVVPVGTDVDTDGLRDDLRRYAGELLAAYMMPSSITFIDAVPLTPNGKLAVDALPAPSEPLRSRRAPSTPDEKILCDLFAELLHTPEVGVDDSFFELGGHSLLAIRFVSRVSATLGVKLRVRDVFDTPTVAGLARVVSTARPAPLSPLLRVDQAEDVPLSYAQQRIWFLDRMHKAEPIYNLPIGLRLRGPLDREALVAAIGDLVLRHEPLRTVFRDHDGEFRQHVLDGQAALPVVTSVSTTEAELAELVRQAVNHRFDLSEDVSLRCSLFELGPQEHVLLLLMHHVSSDGWSMVPLMRDLGTAYEARRAGHAPAFPPLPVRYADYTRWQRDVLGSPSEPDSAIGGQLGFWKGVLAGLPDEMPLPADRPRPVTPSHRGGTVRFRIDEQLHLGLTALAKTAGATPYMVLRASFAAMLTRWGAGTDVVLGTPVAGRTDPALANLVGFFVNTLVMRTDTSGDPTFAELLDRVRDHDLAAYENQDVPFELLVEHLKPARSTARHPLFQVLFVLQNNTAADLSLPGLDVSDEQVGLESAKFDLTASLTERFGAAGSPAGVAGVVEFSRDLFDSATVDRLVRSWLVLLRAVVADPAVRVESVPVMDPAEERRMLIDWNDTEHLPAASAHPAGLVEAQVGRTPELSAVQWSGGELTYGELNRLANRLAHRLVAAGIGPESVVAVALPRSVELVVSFLAVLKAGGVYLPLDPEYPASRLAYMIEDASPVLALTTTAHRGVVAGAAGVPVVLLDAVLEDTGEPDHDPATAAHPDNAACLLYTSGSTGRPKGVVMLARCITNLAIWCVDAIGTGAGARHVQFAAVSFDASVTEMLSALSSGKTLVIPDDAIRPDAERLARWLQDNELSEIFVPNLMLDALGETAHEQNLPLTSLRHVVQLGEALIPSGHVRKLFAPGLGRVLHNHYGPTETHVATSHSLAADATAWPMSPPIGKPIHNTQVYVLDQRLRPVGVNVVGELYIAGAGLARGYRNRPDLTCERFVANPFGAPGDRMYRSGDLVRWRSDGTLDFLGRVDNQVKIRGSRVEPAEVEAVITQHPDVVQAAVIVREDSPGEKRLVAYVVPGDLDPQALRSHVSAAVPNYMVPSAFVGMGSLPLTPNGKLDRRALPAPEESGRSGGRGPRTAREEVLCALFAEVLGVDEVSIDDDFFMLGGHSVLATRLISRIRSVLGVELEIRDIFEAPDVASLNARLSERPAARLPLRAGERPARIPLSYGQLRLWFLNRVEGGSATYNLPFAIRLSGSLDVTALRAAVGDLVERHETLRTIFPETGGRPHSVVLSSSAAPRLTQTRIERDDVTDVLRRAAAEPFDLTSDVPLRVWLYTVAPEEHVLLIVVHHVACDGWSRGPLMRDLGHAYRCRLEGAPPNWGPLPVQYTDFALWQERQLGEESDEDSQVARRLAHWERALAGLPEQIQLPADRPRPAVPSNRGDTVPLVLPASLHAALARLGRDHHVSLFMVLQAGIAALLARFGAGTDIPIGTPVAGRDHDALDDLVGFFVNTVVLRTDVSGNPSFSQLLARVRDFDLAAFDHQDVPFEKVVERLNPARSLSRHPLFQVMLTFHSDQLEGLSLPGLTCAAEPVHLESSRFDLAFAAHARRDQNGEPGPVEGVLTYATDLFDHETAQDLADRLTRLLEAVSAEPELPLSDIDVLTPEERAREEAGGLTTTPPPMTSLLHNLFEQQVLARPDAIALHHAGTQLTYRELDRRSNQLAHRLRRLGVGPEVLVPLYLRPDPDLVIAVLGVLKAGGAYVPLDPDISRTRMNVVLADLGHGLTLTVRELSDHLPAGTEVLVLDEERAALSAEPDGPFSAGTTPANPAYVIYTSGSTGRPKGVVVEHETAARYVARAVEVHPALAVSTRHHTSISFDHAVTGLHGALAAGGRLELGPLDAPSADGHAPAFLKATPSHLPLLTGPAGAGSPTHELMLGGEALSGNALQRWRGEHPGVRVVNHYGPTEATVGCLDHRIEPDETVLDGPVPIGKPFAHVRALVLDPWLRPVPPRAPGELYIGGACLARGYLGRPGLTAHRFVADPFGPAGSRLYRTGDLVRRRGDGALEFLGRTDDQVKLRGFRIELHEIAAVLREHENVREAVAVVREDQPGDRWVAAYVVPETEPGPDPSDLRRHVGERLPNYMVPSVVVPIPELPLTGNGKLDHRALPVQRHHVPDEFVAPATELELLVAGVWQTVLQVEEVGTTTSFFDLGGHSLLAVRIAHELSEALNVRVPLNLLLLDQTVAGQAKALEELRAGRPSASEHAAVLELGGTGDPVVALIHPIGGTAFCYRELAEEIGSSNRVVAIQRDLSAECPDDLDEVGDQYAGLLIDALGTSPIVLVGWCMGGVLAHAVSRGLHRRGRTPAGLVLLDSFAGDRNRDADVERQAVLTHLETADAESLTSLLGDARTERMLRSFGLTSAIVGELDLDTLRSCVRMWRALHYGLTVYRAQRTECAVHLVVTTDHAPGLVPRSVEAWRRASAANEFSASQLPGNELGLLKWPLVADVARTVAELAGRWSTGDE</sequence>
<dbReference type="Gene3D" id="3.30.559.30">
    <property type="entry name" value="Nonribosomal peptide synthetase, condensation domain"/>
    <property type="match status" value="3"/>
</dbReference>
<dbReference type="RefSeq" id="WP_382369731.1">
    <property type="nucleotide sequence ID" value="NZ_JBHRZI010000008.1"/>
</dbReference>
<dbReference type="Proteomes" id="UP001595690">
    <property type="component" value="Unassembled WGS sequence"/>
</dbReference>
<gene>
    <name evidence="6" type="ORF">ACFOWZ_05535</name>
</gene>
<feature type="domain" description="Carrier" evidence="5">
    <location>
        <begin position="2029"/>
        <end position="2104"/>
    </location>
</feature>
<keyword evidence="3" id="KW-0597">Phosphoprotein</keyword>
<dbReference type="CDD" id="cd17651">
    <property type="entry name" value="A_NRPS_VisG_like"/>
    <property type="match status" value="1"/>
</dbReference>
<name>A0ABV8BKS2_9PSEU</name>
<dbReference type="CDD" id="cd19540">
    <property type="entry name" value="LCL_NRPS-like"/>
    <property type="match status" value="3"/>
</dbReference>
<feature type="region of interest" description="Disordered" evidence="4">
    <location>
        <begin position="2009"/>
        <end position="2031"/>
    </location>
</feature>
<protein>
    <submittedName>
        <fullName evidence="6">Amino acid adenylation domain-containing protein</fullName>
    </submittedName>
</protein>
<dbReference type="InterPro" id="IPR036736">
    <property type="entry name" value="ACP-like_sf"/>
</dbReference>
<dbReference type="Gene3D" id="3.40.50.1820">
    <property type="entry name" value="alpha/beta hydrolase"/>
    <property type="match status" value="1"/>
</dbReference>
<dbReference type="NCBIfam" id="TIGR01733">
    <property type="entry name" value="AA-adenyl-dom"/>
    <property type="match status" value="3"/>
</dbReference>
<dbReference type="PROSITE" id="PS00455">
    <property type="entry name" value="AMP_BINDING"/>
    <property type="match status" value="3"/>
</dbReference>
<dbReference type="PROSITE" id="PS50075">
    <property type="entry name" value="CARRIER"/>
    <property type="match status" value="3"/>
</dbReference>
<dbReference type="Pfam" id="PF00550">
    <property type="entry name" value="PP-binding"/>
    <property type="match status" value="3"/>
</dbReference>
<feature type="domain" description="Carrier" evidence="5">
    <location>
        <begin position="3078"/>
        <end position="3153"/>
    </location>
</feature>
<comment type="cofactor">
    <cofactor evidence="1">
        <name>pantetheine 4'-phosphate</name>
        <dbReference type="ChEBI" id="CHEBI:47942"/>
    </cofactor>
</comment>
<dbReference type="SUPFAM" id="SSF56801">
    <property type="entry name" value="Acetyl-CoA synthetase-like"/>
    <property type="match status" value="3"/>
</dbReference>
<evidence type="ECO:0000256" key="1">
    <source>
        <dbReference type="ARBA" id="ARBA00001957"/>
    </source>
</evidence>
<dbReference type="InterPro" id="IPR001242">
    <property type="entry name" value="Condensation_dom"/>
</dbReference>
<evidence type="ECO:0000256" key="2">
    <source>
        <dbReference type="ARBA" id="ARBA00022450"/>
    </source>
</evidence>
<dbReference type="Pfam" id="PF13193">
    <property type="entry name" value="AMP-binding_C"/>
    <property type="match status" value="3"/>
</dbReference>
<dbReference type="InterPro" id="IPR045851">
    <property type="entry name" value="AMP-bd_C_sf"/>
</dbReference>
<reference evidence="7" key="1">
    <citation type="journal article" date="2019" name="Int. J. Syst. Evol. Microbiol.">
        <title>The Global Catalogue of Microorganisms (GCM) 10K type strain sequencing project: providing services to taxonomists for standard genome sequencing and annotation.</title>
        <authorList>
            <consortium name="The Broad Institute Genomics Platform"/>
            <consortium name="The Broad Institute Genome Sequencing Center for Infectious Disease"/>
            <person name="Wu L."/>
            <person name="Ma J."/>
        </authorList>
    </citation>
    <scope>NUCLEOTIDE SEQUENCE [LARGE SCALE GENOMIC DNA]</scope>
    <source>
        <strain evidence="7">CGMCC 4.7405</strain>
    </source>
</reference>
<dbReference type="InterPro" id="IPR023213">
    <property type="entry name" value="CAT-like_dom_sf"/>
</dbReference>
<dbReference type="SMART" id="SM00823">
    <property type="entry name" value="PKS_PP"/>
    <property type="match status" value="3"/>
</dbReference>
<dbReference type="SUPFAM" id="SSF53474">
    <property type="entry name" value="alpha/beta-Hydrolases"/>
    <property type="match status" value="1"/>
</dbReference>
<dbReference type="Gene3D" id="3.40.50.980">
    <property type="match status" value="6"/>
</dbReference>
<comment type="caution">
    <text evidence="6">The sequence shown here is derived from an EMBL/GenBank/DDBJ whole genome shotgun (WGS) entry which is preliminary data.</text>
</comment>
<dbReference type="InterPro" id="IPR001031">
    <property type="entry name" value="Thioesterase"/>
</dbReference>